<proteinExistence type="predicted"/>
<organism evidence="2 3">
    <name type="scientific">Dreissena polymorpha</name>
    <name type="common">Zebra mussel</name>
    <name type="synonym">Mytilus polymorpha</name>
    <dbReference type="NCBI Taxonomy" id="45954"/>
    <lineage>
        <taxon>Eukaryota</taxon>
        <taxon>Metazoa</taxon>
        <taxon>Spiralia</taxon>
        <taxon>Lophotrochozoa</taxon>
        <taxon>Mollusca</taxon>
        <taxon>Bivalvia</taxon>
        <taxon>Autobranchia</taxon>
        <taxon>Heteroconchia</taxon>
        <taxon>Euheterodonta</taxon>
        <taxon>Imparidentia</taxon>
        <taxon>Neoheterodontei</taxon>
        <taxon>Myida</taxon>
        <taxon>Dreissenoidea</taxon>
        <taxon>Dreissenidae</taxon>
        <taxon>Dreissena</taxon>
    </lineage>
</organism>
<protein>
    <recommendedName>
        <fullName evidence="4">Transmembrane protein</fullName>
    </recommendedName>
</protein>
<dbReference type="Proteomes" id="UP000828390">
    <property type="component" value="Unassembled WGS sequence"/>
</dbReference>
<dbReference type="AlphaFoldDB" id="A0A9D4HVJ0"/>
<evidence type="ECO:0008006" key="4">
    <source>
        <dbReference type="Google" id="ProtNLM"/>
    </source>
</evidence>
<reference evidence="2" key="1">
    <citation type="journal article" date="2019" name="bioRxiv">
        <title>The Genome of the Zebra Mussel, Dreissena polymorpha: A Resource for Invasive Species Research.</title>
        <authorList>
            <person name="McCartney M.A."/>
            <person name="Auch B."/>
            <person name="Kono T."/>
            <person name="Mallez S."/>
            <person name="Zhang Y."/>
            <person name="Obille A."/>
            <person name="Becker A."/>
            <person name="Abrahante J.E."/>
            <person name="Garbe J."/>
            <person name="Badalamenti J.P."/>
            <person name="Herman A."/>
            <person name="Mangelson H."/>
            <person name="Liachko I."/>
            <person name="Sullivan S."/>
            <person name="Sone E.D."/>
            <person name="Koren S."/>
            <person name="Silverstein K.A.T."/>
            <person name="Beckman K.B."/>
            <person name="Gohl D.M."/>
        </authorList>
    </citation>
    <scope>NUCLEOTIDE SEQUENCE</scope>
    <source>
        <strain evidence="2">Duluth1</strain>
        <tissue evidence="2">Whole animal</tissue>
    </source>
</reference>
<sequence>MTTQMFRIEVIVRSILVMMFVLFMRRIKGRRRLETGEKDQDDVCLMNGNNK</sequence>
<keyword evidence="1" id="KW-0472">Membrane</keyword>
<keyword evidence="1" id="KW-1133">Transmembrane helix</keyword>
<evidence type="ECO:0000256" key="1">
    <source>
        <dbReference type="SAM" id="Phobius"/>
    </source>
</evidence>
<evidence type="ECO:0000313" key="2">
    <source>
        <dbReference type="EMBL" id="KAH3734364.1"/>
    </source>
</evidence>
<reference evidence="2" key="2">
    <citation type="submission" date="2020-11" db="EMBL/GenBank/DDBJ databases">
        <authorList>
            <person name="McCartney M.A."/>
            <person name="Auch B."/>
            <person name="Kono T."/>
            <person name="Mallez S."/>
            <person name="Becker A."/>
            <person name="Gohl D.M."/>
            <person name="Silverstein K.A.T."/>
            <person name="Koren S."/>
            <person name="Bechman K.B."/>
            <person name="Herman A."/>
            <person name="Abrahante J.E."/>
            <person name="Garbe J."/>
        </authorList>
    </citation>
    <scope>NUCLEOTIDE SEQUENCE</scope>
    <source>
        <strain evidence="2">Duluth1</strain>
        <tissue evidence="2">Whole animal</tissue>
    </source>
</reference>
<gene>
    <name evidence="2" type="ORF">DPMN_040803</name>
</gene>
<keyword evidence="3" id="KW-1185">Reference proteome</keyword>
<comment type="caution">
    <text evidence="2">The sequence shown here is derived from an EMBL/GenBank/DDBJ whole genome shotgun (WGS) entry which is preliminary data.</text>
</comment>
<dbReference type="EMBL" id="JAIWYP010000011">
    <property type="protein sequence ID" value="KAH3734364.1"/>
    <property type="molecule type" value="Genomic_DNA"/>
</dbReference>
<keyword evidence="1" id="KW-0812">Transmembrane</keyword>
<feature type="transmembrane region" description="Helical" evidence="1">
    <location>
        <begin position="6"/>
        <end position="24"/>
    </location>
</feature>
<evidence type="ECO:0000313" key="3">
    <source>
        <dbReference type="Proteomes" id="UP000828390"/>
    </source>
</evidence>
<name>A0A9D4HVJ0_DREPO</name>
<accession>A0A9D4HVJ0</accession>